<dbReference type="SUPFAM" id="SSF47005">
    <property type="entry name" value="Peripheral subunit-binding domain of 2-oxo acid dehydrogenase complex"/>
    <property type="match status" value="1"/>
</dbReference>
<dbReference type="PANTHER" id="PTHR43178:SF5">
    <property type="entry name" value="LIPOAMIDE ACYLTRANSFERASE COMPONENT OF BRANCHED-CHAIN ALPHA-KETO ACID DEHYDROGENASE COMPLEX, MITOCHONDRIAL"/>
    <property type="match status" value="1"/>
</dbReference>
<evidence type="ECO:0000313" key="10">
    <source>
        <dbReference type="Proteomes" id="UP000557217"/>
    </source>
</evidence>
<sequence length="406" mass="43794">MATEILMPKLGLTMTEGTVEHWFVNEGDEVHAGDAVAEISSEKLTGEVVAPESGTIIKIVAQAGDVVPSKAPIAYIGKPGEQIGSPSPSLSVKEPKKVETAKAVSTAKTEMIEKEAGELIFITPVARKMANELGIDIHNVIGTGGNGRITRLDILRYQASMEQAAPSIENAPSTQSVSYGAGLSGMRKTIAQRMMRSVQTTAQVTNHRKVDITELMKFREEIKTKVKEPLTNGELSINTLLTKAVVLALKDTPDMNAWYHNGEYIRVDEVHIGMATAIEEGLVVPVIKNAHLMSLSQLGAAIQKVTTEARQGSLDGSLYSGSTFTVTNLGGYEIEYFTPILNTPEVGILGVGAIQKELALEDGQVVEKLKLPLSLTYDHQIIDGAPASEFLSKIADYLQDPYRLLL</sequence>
<dbReference type="Gene3D" id="4.10.320.10">
    <property type="entry name" value="E3-binding domain"/>
    <property type="match status" value="1"/>
</dbReference>
<comment type="cofactor">
    <cofactor evidence="1 6">
        <name>(R)-lipoate</name>
        <dbReference type="ChEBI" id="CHEBI:83088"/>
    </cofactor>
</comment>
<evidence type="ECO:0000256" key="2">
    <source>
        <dbReference type="ARBA" id="ARBA00007317"/>
    </source>
</evidence>
<dbReference type="GO" id="GO:0031405">
    <property type="term" value="F:lipoic acid binding"/>
    <property type="evidence" value="ECO:0007669"/>
    <property type="project" value="TreeGrafter"/>
</dbReference>
<gene>
    <name evidence="9" type="ORF">HNR36_000271</name>
</gene>
<dbReference type="Gene3D" id="3.30.559.10">
    <property type="entry name" value="Chloramphenicol acetyltransferase-like domain"/>
    <property type="match status" value="1"/>
</dbReference>
<evidence type="ECO:0000256" key="5">
    <source>
        <dbReference type="ARBA" id="ARBA00023315"/>
    </source>
</evidence>
<dbReference type="EMBL" id="JACHGZ010000002">
    <property type="protein sequence ID" value="MBB5147889.1"/>
    <property type="molecule type" value="Genomic_DNA"/>
</dbReference>
<comment type="similarity">
    <text evidence="2 6">Belongs to the 2-oxoacid dehydrogenase family.</text>
</comment>
<dbReference type="PROSITE" id="PS51826">
    <property type="entry name" value="PSBD"/>
    <property type="match status" value="1"/>
</dbReference>
<keyword evidence="4 6" id="KW-0450">Lipoyl</keyword>
<dbReference type="CDD" id="cd06849">
    <property type="entry name" value="lipoyl_domain"/>
    <property type="match status" value="1"/>
</dbReference>
<dbReference type="GO" id="GO:0016407">
    <property type="term" value="F:acetyltransferase activity"/>
    <property type="evidence" value="ECO:0007669"/>
    <property type="project" value="TreeGrafter"/>
</dbReference>
<accession>A0A840PN15</accession>
<keyword evidence="3 6" id="KW-0808">Transferase</keyword>
<evidence type="ECO:0000256" key="1">
    <source>
        <dbReference type="ARBA" id="ARBA00001938"/>
    </source>
</evidence>
<dbReference type="SUPFAM" id="SSF51230">
    <property type="entry name" value="Single hybrid motif"/>
    <property type="match status" value="1"/>
</dbReference>
<dbReference type="PROSITE" id="PS50968">
    <property type="entry name" value="BIOTINYL_LIPOYL"/>
    <property type="match status" value="1"/>
</dbReference>
<dbReference type="SUPFAM" id="SSF52777">
    <property type="entry name" value="CoA-dependent acyltransferases"/>
    <property type="match status" value="1"/>
</dbReference>
<dbReference type="AlphaFoldDB" id="A0A840PN15"/>
<dbReference type="Pfam" id="PF02817">
    <property type="entry name" value="E3_binding"/>
    <property type="match status" value="1"/>
</dbReference>
<organism evidence="9 10">
    <name type="scientific">Ureibacillus thermosphaericus</name>
    <dbReference type="NCBI Taxonomy" id="51173"/>
    <lineage>
        <taxon>Bacteria</taxon>
        <taxon>Bacillati</taxon>
        <taxon>Bacillota</taxon>
        <taxon>Bacilli</taxon>
        <taxon>Bacillales</taxon>
        <taxon>Caryophanaceae</taxon>
        <taxon>Ureibacillus</taxon>
    </lineage>
</organism>
<evidence type="ECO:0000256" key="6">
    <source>
        <dbReference type="RuleBase" id="RU003423"/>
    </source>
</evidence>
<comment type="caution">
    <text evidence="9">The sequence shown here is derived from an EMBL/GenBank/DDBJ whole genome shotgun (WGS) entry which is preliminary data.</text>
</comment>
<dbReference type="InterPro" id="IPR001078">
    <property type="entry name" value="2-oxoacid_DH_actylTfrase"/>
</dbReference>
<feature type="domain" description="Peripheral subunit-binding (PSBD)" evidence="8">
    <location>
        <begin position="121"/>
        <end position="158"/>
    </location>
</feature>
<dbReference type="InterPro" id="IPR000089">
    <property type="entry name" value="Biotin_lipoyl"/>
</dbReference>
<protein>
    <recommendedName>
        <fullName evidence="6">Dihydrolipoamide acetyltransferase component of pyruvate dehydrogenase complex</fullName>
        <ecNumber evidence="6">2.3.1.-</ecNumber>
    </recommendedName>
</protein>
<dbReference type="RefSeq" id="WP_168411821.1">
    <property type="nucleotide sequence ID" value="NZ_JAAXPW010000002.1"/>
</dbReference>
<keyword evidence="10" id="KW-1185">Reference proteome</keyword>
<feature type="domain" description="Lipoyl-binding" evidence="7">
    <location>
        <begin position="2"/>
        <end position="77"/>
    </location>
</feature>
<reference evidence="9 10" key="1">
    <citation type="submission" date="2020-08" db="EMBL/GenBank/DDBJ databases">
        <title>Genomic Encyclopedia of Type Strains, Phase IV (KMG-IV): sequencing the most valuable type-strain genomes for metagenomic binning, comparative biology and taxonomic classification.</title>
        <authorList>
            <person name="Goeker M."/>
        </authorList>
    </citation>
    <scope>NUCLEOTIDE SEQUENCE [LARGE SCALE GENOMIC DNA]</scope>
    <source>
        <strain evidence="9 10">DSM 10633</strain>
    </source>
</reference>
<dbReference type="Pfam" id="PF00364">
    <property type="entry name" value="Biotin_lipoyl"/>
    <property type="match status" value="1"/>
</dbReference>
<evidence type="ECO:0000313" key="9">
    <source>
        <dbReference type="EMBL" id="MBB5147889.1"/>
    </source>
</evidence>
<name>A0A840PN15_URETH</name>
<dbReference type="InterPro" id="IPR023213">
    <property type="entry name" value="CAT-like_dom_sf"/>
</dbReference>
<dbReference type="InterPro" id="IPR004167">
    <property type="entry name" value="PSBD"/>
</dbReference>
<dbReference type="InterPro" id="IPR011053">
    <property type="entry name" value="Single_hybrid_motif"/>
</dbReference>
<keyword evidence="9" id="KW-0670">Pyruvate</keyword>
<dbReference type="Pfam" id="PF00198">
    <property type="entry name" value="2-oxoacid_dh"/>
    <property type="match status" value="1"/>
</dbReference>
<dbReference type="GO" id="GO:0005737">
    <property type="term" value="C:cytoplasm"/>
    <property type="evidence" value="ECO:0007669"/>
    <property type="project" value="TreeGrafter"/>
</dbReference>
<dbReference type="EC" id="2.3.1.-" evidence="6"/>
<proteinExistence type="inferred from homology"/>
<dbReference type="Gene3D" id="2.40.50.100">
    <property type="match status" value="1"/>
</dbReference>
<evidence type="ECO:0000259" key="7">
    <source>
        <dbReference type="PROSITE" id="PS50968"/>
    </source>
</evidence>
<evidence type="ECO:0000259" key="8">
    <source>
        <dbReference type="PROSITE" id="PS51826"/>
    </source>
</evidence>
<dbReference type="InterPro" id="IPR050743">
    <property type="entry name" value="2-oxoacid_DH_E2_comp"/>
</dbReference>
<evidence type="ECO:0000256" key="3">
    <source>
        <dbReference type="ARBA" id="ARBA00022679"/>
    </source>
</evidence>
<dbReference type="Proteomes" id="UP000557217">
    <property type="component" value="Unassembled WGS sequence"/>
</dbReference>
<dbReference type="InterPro" id="IPR036625">
    <property type="entry name" value="E3-bd_dom_sf"/>
</dbReference>
<keyword evidence="5 6" id="KW-0012">Acyltransferase</keyword>
<dbReference type="PANTHER" id="PTHR43178">
    <property type="entry name" value="DIHYDROLIPOAMIDE ACETYLTRANSFERASE COMPONENT OF PYRUVATE DEHYDROGENASE COMPLEX"/>
    <property type="match status" value="1"/>
</dbReference>
<evidence type="ECO:0000256" key="4">
    <source>
        <dbReference type="ARBA" id="ARBA00022823"/>
    </source>
</evidence>